<dbReference type="Proteomes" id="UP001171945">
    <property type="component" value="Unassembled WGS sequence"/>
</dbReference>
<feature type="transmembrane region" description="Helical" evidence="1">
    <location>
        <begin position="198"/>
        <end position="218"/>
    </location>
</feature>
<reference evidence="2" key="1">
    <citation type="submission" date="2023-06" db="EMBL/GenBank/DDBJ databases">
        <title>Uncultivated large filamentous bacteria from sulfidic sediments reveal new species and different genomic features in energy metabolism and defense.</title>
        <authorList>
            <person name="Fonseca A."/>
        </authorList>
    </citation>
    <scope>NUCLEOTIDE SEQUENCE</scope>
    <source>
        <strain evidence="2">HSG4</strain>
    </source>
</reference>
<keyword evidence="3" id="KW-1185">Reference proteome</keyword>
<feature type="transmembrane region" description="Helical" evidence="1">
    <location>
        <begin position="31"/>
        <end position="50"/>
    </location>
</feature>
<keyword evidence="1" id="KW-0812">Transmembrane</keyword>
<dbReference type="EMBL" id="JAUCGM010000031">
    <property type="protein sequence ID" value="MDM8561975.1"/>
    <property type="molecule type" value="Genomic_DNA"/>
</dbReference>
<accession>A0ABT7VQQ0</accession>
<proteinExistence type="predicted"/>
<protein>
    <submittedName>
        <fullName evidence="2">DUF4239 domain-containing protein</fullName>
    </submittedName>
</protein>
<gene>
    <name evidence="2" type="ORF">QUF54_01315</name>
</gene>
<dbReference type="Pfam" id="PF14023">
    <property type="entry name" value="Bestrophin-like"/>
    <property type="match status" value="1"/>
</dbReference>
<name>A0ABT7VQQ0_9GAMM</name>
<feature type="transmembrane region" description="Helical" evidence="1">
    <location>
        <begin position="56"/>
        <end position="80"/>
    </location>
</feature>
<comment type="caution">
    <text evidence="2">The sequence shown here is derived from an EMBL/GenBank/DDBJ whole genome shotgun (WGS) entry which is preliminary data.</text>
</comment>
<evidence type="ECO:0000313" key="3">
    <source>
        <dbReference type="Proteomes" id="UP001171945"/>
    </source>
</evidence>
<keyword evidence="1" id="KW-0472">Membrane</keyword>
<keyword evidence="1" id="KW-1133">Transmembrane helix</keyword>
<evidence type="ECO:0000256" key="1">
    <source>
        <dbReference type="SAM" id="Phobius"/>
    </source>
</evidence>
<dbReference type="InterPro" id="IPR025333">
    <property type="entry name" value="DUF4239"/>
</dbReference>
<evidence type="ECO:0000313" key="2">
    <source>
        <dbReference type="EMBL" id="MDM8561975.1"/>
    </source>
</evidence>
<organism evidence="2 3">
    <name type="scientific">Candidatus Marithioploca araucensis</name>
    <dbReference type="NCBI Taxonomy" id="70273"/>
    <lineage>
        <taxon>Bacteria</taxon>
        <taxon>Pseudomonadati</taxon>
        <taxon>Pseudomonadota</taxon>
        <taxon>Gammaproteobacteria</taxon>
        <taxon>Thiotrichales</taxon>
        <taxon>Thiotrichaceae</taxon>
        <taxon>Candidatus Marithioploca</taxon>
    </lineage>
</organism>
<sequence length="269" mass="31427">MYRIFPSFQRASVTNTQVKYVTHIMKISHSIIIIVLLIFGLNYLLITPLWHIEDSILEIFFSIFSIIYAIVAGFVIMVLLENYNAINAYIWAEINALQDLRDYLVYVDNQDEVVDKIKRTVKIYAESVIEKEWPEMVSSSKVDMDTSAEIYEVMKSINKIEITNQSDTVALSKLIDTVGNITTHRTNRLYSSYEKLPFLLMLFIIISSFLVVFIFTLLPIQDTIIRFLLNWVNIFAVVFIYIIIWDLSHPFNGTWSISNEPYRDFLTKM</sequence>
<feature type="transmembrane region" description="Helical" evidence="1">
    <location>
        <begin position="224"/>
        <end position="244"/>
    </location>
</feature>